<dbReference type="GO" id="GO:0030288">
    <property type="term" value="C:outer membrane-bounded periplasmic space"/>
    <property type="evidence" value="ECO:0007669"/>
    <property type="project" value="TreeGrafter"/>
</dbReference>
<evidence type="ECO:0000256" key="4">
    <source>
        <dbReference type="ARBA" id="ARBA00022989"/>
    </source>
</evidence>
<dbReference type="GO" id="GO:0017089">
    <property type="term" value="F:glycolipid transfer activity"/>
    <property type="evidence" value="ECO:0007669"/>
    <property type="project" value="TreeGrafter"/>
</dbReference>
<keyword evidence="4" id="KW-1133">Transmembrane helix</keyword>
<dbReference type="GO" id="GO:0015221">
    <property type="term" value="F:lipopolysaccharide transmembrane transporter activity"/>
    <property type="evidence" value="ECO:0007669"/>
    <property type="project" value="InterPro"/>
</dbReference>
<dbReference type="GO" id="GO:0005886">
    <property type="term" value="C:plasma membrane"/>
    <property type="evidence" value="ECO:0007669"/>
    <property type="project" value="InterPro"/>
</dbReference>
<comment type="caution">
    <text evidence="6">The sequence shown here is derived from an EMBL/GenBank/DDBJ whole genome shotgun (WGS) entry which is preliminary data.</text>
</comment>
<keyword evidence="1" id="KW-1003">Cell membrane</keyword>
<evidence type="ECO:0000313" key="6">
    <source>
        <dbReference type="EMBL" id="RVU30670.1"/>
    </source>
</evidence>
<keyword evidence="3" id="KW-0812">Transmembrane</keyword>
<dbReference type="Pfam" id="PF06835">
    <property type="entry name" value="LptC"/>
    <property type="match status" value="1"/>
</dbReference>
<dbReference type="EMBL" id="SACQ01000004">
    <property type="protein sequence ID" value="RVU30670.1"/>
    <property type="molecule type" value="Genomic_DNA"/>
</dbReference>
<gene>
    <name evidence="6" type="primary">lptC</name>
    <name evidence="6" type="ORF">EOE65_10165</name>
</gene>
<organism evidence="6 7">
    <name type="scientific">Neptunomonas marina</name>
    <dbReference type="NCBI Taxonomy" id="1815562"/>
    <lineage>
        <taxon>Bacteria</taxon>
        <taxon>Pseudomonadati</taxon>
        <taxon>Pseudomonadota</taxon>
        <taxon>Gammaproteobacteria</taxon>
        <taxon>Oceanospirillales</taxon>
        <taxon>Oceanospirillaceae</taxon>
        <taxon>Neptunomonas</taxon>
    </lineage>
</organism>
<dbReference type="PANTHER" id="PTHR37481:SF1">
    <property type="entry name" value="LIPOPOLYSACCHARIDE EXPORT SYSTEM PROTEIN LPTC"/>
    <property type="match status" value="1"/>
</dbReference>
<evidence type="ECO:0000313" key="7">
    <source>
        <dbReference type="Proteomes" id="UP000282818"/>
    </source>
</evidence>
<dbReference type="AlphaFoldDB" id="A0A437Q841"/>
<dbReference type="InterPro" id="IPR010664">
    <property type="entry name" value="LipoPS_assembly_LptC-rel"/>
</dbReference>
<accession>A0A437Q841</accession>
<dbReference type="InterPro" id="IPR026265">
    <property type="entry name" value="LptC"/>
</dbReference>
<evidence type="ECO:0000256" key="5">
    <source>
        <dbReference type="ARBA" id="ARBA00023136"/>
    </source>
</evidence>
<protein>
    <submittedName>
        <fullName evidence="6">LPS export ABC transporter periplasmic protein LptC</fullName>
    </submittedName>
</protein>
<keyword evidence="5" id="KW-0472">Membrane</keyword>
<evidence type="ECO:0000256" key="3">
    <source>
        <dbReference type="ARBA" id="ARBA00022692"/>
    </source>
</evidence>
<dbReference type="Proteomes" id="UP000282818">
    <property type="component" value="Unassembled WGS sequence"/>
</dbReference>
<evidence type="ECO:0000256" key="2">
    <source>
        <dbReference type="ARBA" id="ARBA00022519"/>
    </source>
</evidence>
<sequence>MLSSTRNRIQLIAAVVLLTPLFLYWAFSDSDQKSDQAAAVVSSGVDYFMRDTTAREFGTDGRLVQRLHATSLEHYPKQLQAQLAKPEITVFKANAKISAQSEKGTLFDNEDKLLLEEAVTVTHNPADNDSTQLDTSRLTLHHKRGIAETSAPVTFRSGQSITTATGMTVDYNTQISELHSNVEGTFHVDKK</sequence>
<proteinExistence type="predicted"/>
<keyword evidence="7" id="KW-1185">Reference proteome</keyword>
<dbReference type="PANTHER" id="PTHR37481">
    <property type="entry name" value="LIPOPOLYSACCHARIDE EXPORT SYSTEM PROTEIN LPTC"/>
    <property type="match status" value="1"/>
</dbReference>
<dbReference type="Gene3D" id="2.60.450.10">
    <property type="entry name" value="Lipopolysaccharide (LPS) transport protein A like domain"/>
    <property type="match status" value="1"/>
</dbReference>
<dbReference type="NCBIfam" id="TIGR04409">
    <property type="entry name" value="LptC_YrbK"/>
    <property type="match status" value="1"/>
</dbReference>
<dbReference type="RefSeq" id="WP_127694206.1">
    <property type="nucleotide sequence ID" value="NZ_SACQ01000004.1"/>
</dbReference>
<dbReference type="InterPro" id="IPR052363">
    <property type="entry name" value="LPS_export_LptC"/>
</dbReference>
<name>A0A437Q841_9GAMM</name>
<evidence type="ECO:0000256" key="1">
    <source>
        <dbReference type="ARBA" id="ARBA00022475"/>
    </source>
</evidence>
<keyword evidence="2" id="KW-0997">Cell inner membrane</keyword>
<reference evidence="6 7" key="1">
    <citation type="submission" date="2019-01" db="EMBL/GenBank/DDBJ databases">
        <authorList>
            <person name="Chen W.-M."/>
        </authorList>
    </citation>
    <scope>NUCLEOTIDE SEQUENCE [LARGE SCALE GENOMIC DNA]</scope>
    <source>
        <strain evidence="6 7">HPM-16</strain>
    </source>
</reference>